<dbReference type="Proteomes" id="UP001162164">
    <property type="component" value="Unassembled WGS sequence"/>
</dbReference>
<protein>
    <recommendedName>
        <fullName evidence="1">BTB domain-containing protein</fullName>
    </recommendedName>
</protein>
<feature type="domain" description="BTB" evidence="1">
    <location>
        <begin position="414"/>
        <end position="481"/>
    </location>
</feature>
<dbReference type="EMBL" id="JAPWTJ010000022">
    <property type="protein sequence ID" value="KAJ8984963.1"/>
    <property type="molecule type" value="Genomic_DNA"/>
</dbReference>
<evidence type="ECO:0000259" key="1">
    <source>
        <dbReference type="PROSITE" id="PS50097"/>
    </source>
</evidence>
<dbReference type="InterPro" id="IPR036770">
    <property type="entry name" value="Ankyrin_rpt-contain_sf"/>
</dbReference>
<dbReference type="SUPFAM" id="SSF54695">
    <property type="entry name" value="POZ domain"/>
    <property type="match status" value="1"/>
</dbReference>
<dbReference type="PANTHER" id="PTHR46071">
    <property type="entry name" value="ANKYRIN REPEAT AND BTB/POZ DOMAIN-CONTAINING"/>
    <property type="match status" value="1"/>
</dbReference>
<accession>A0ABQ9K2W5</accession>
<evidence type="ECO:0000313" key="3">
    <source>
        <dbReference type="Proteomes" id="UP001162164"/>
    </source>
</evidence>
<dbReference type="InterPro" id="IPR011333">
    <property type="entry name" value="SKP1/BTB/POZ_sf"/>
</dbReference>
<dbReference type="SMART" id="SM00225">
    <property type="entry name" value="BTB"/>
    <property type="match status" value="1"/>
</dbReference>
<name>A0ABQ9K2W5_9CUCU</name>
<dbReference type="InterPro" id="IPR002110">
    <property type="entry name" value="Ankyrin_rpt"/>
</dbReference>
<organism evidence="2 3">
    <name type="scientific">Molorchus minor</name>
    <dbReference type="NCBI Taxonomy" id="1323400"/>
    <lineage>
        <taxon>Eukaryota</taxon>
        <taxon>Metazoa</taxon>
        <taxon>Ecdysozoa</taxon>
        <taxon>Arthropoda</taxon>
        <taxon>Hexapoda</taxon>
        <taxon>Insecta</taxon>
        <taxon>Pterygota</taxon>
        <taxon>Neoptera</taxon>
        <taxon>Endopterygota</taxon>
        <taxon>Coleoptera</taxon>
        <taxon>Polyphaga</taxon>
        <taxon>Cucujiformia</taxon>
        <taxon>Chrysomeloidea</taxon>
        <taxon>Cerambycidae</taxon>
        <taxon>Lamiinae</taxon>
        <taxon>Monochamini</taxon>
        <taxon>Molorchus</taxon>
    </lineage>
</organism>
<evidence type="ECO:0000313" key="2">
    <source>
        <dbReference type="EMBL" id="KAJ8984963.1"/>
    </source>
</evidence>
<gene>
    <name evidence="2" type="ORF">NQ317_007833</name>
</gene>
<reference evidence="2" key="1">
    <citation type="journal article" date="2023" name="Insect Mol. Biol.">
        <title>Genome sequencing provides insights into the evolution of gene families encoding plant cell wall-degrading enzymes in longhorned beetles.</title>
        <authorList>
            <person name="Shin N.R."/>
            <person name="Okamura Y."/>
            <person name="Kirsch R."/>
            <person name="Pauchet Y."/>
        </authorList>
    </citation>
    <scope>NUCLEOTIDE SEQUENCE</scope>
    <source>
        <strain evidence="2">MMC_N1</strain>
    </source>
</reference>
<sequence length="580" mass="64460">MVNTDLLQLSIKTISCKQLDSLLPGVDCPVRSLGEEAVRVRKNNGNEEDHIEASRQIQVELAFRLMLTGRPELIQQAIPLLPASTRLDTLNPQGHTVLMLSAIHNDDATLTALLDAGASTDIETPSPASPAFAAVNGKPNTGQQRGAFVEGGATISDEKCTLTPLQAVDIPALRSLNSVGLPVAVATRTWCLSFVPMVRIRFSPRKSKTPSVILLRLKGCYSAISVAAAHGHRAILQKLLAQPLAPLNKEVLSLEEMLAEGAPNSSSPSNTPQFSKTQIKALQEAMYHSAENNHLDITVEIRTLGVPWTLHCWMHSLGAAHEARLDCVIDQLLQDFLQVCPDDYSSQFVQECLPLLFNIFRYSKVKRRNYPAPWRIYFLHVFGWEPIKLIQDCLPTTSTGSRIDPKYVNNPELSDVTFRVEGRLFYAHKIVLVTASSRLRAMLSSKLCEGGLPTVQINDIRYHIFQIVMQFLYQGGCQALEPANEDILELMAAANFFQLDGLLRYCESRCAAMLALDNVVSMYIHAKVYNAVQLLEYCQGFLLQNMVALLTYDDSVKRLLFAKKASKSRCFNWTVKYASK</sequence>
<dbReference type="PROSITE" id="PS50097">
    <property type="entry name" value="BTB"/>
    <property type="match status" value="1"/>
</dbReference>
<keyword evidence="3" id="KW-1185">Reference proteome</keyword>
<dbReference type="Gene3D" id="1.25.40.20">
    <property type="entry name" value="Ankyrin repeat-containing domain"/>
    <property type="match status" value="1"/>
</dbReference>
<dbReference type="PANTHER" id="PTHR46071:SF2">
    <property type="entry name" value="ANKYRIN REPEAT AND BTB_POZ DOMAIN-CONTAINING PROTEIN 2-LIKE PROTEIN"/>
    <property type="match status" value="1"/>
</dbReference>
<proteinExistence type="predicted"/>
<dbReference type="InterPro" id="IPR052089">
    <property type="entry name" value="Ankyrin-BTB/POZ_domain"/>
</dbReference>
<dbReference type="InterPro" id="IPR000210">
    <property type="entry name" value="BTB/POZ_dom"/>
</dbReference>
<comment type="caution">
    <text evidence="2">The sequence shown here is derived from an EMBL/GenBank/DDBJ whole genome shotgun (WGS) entry which is preliminary data.</text>
</comment>
<dbReference type="CDD" id="cd18297">
    <property type="entry name" value="BTB_POZ_ABTB2-like"/>
    <property type="match status" value="1"/>
</dbReference>
<dbReference type="SMART" id="SM00248">
    <property type="entry name" value="ANK"/>
    <property type="match status" value="3"/>
</dbReference>
<dbReference type="Gene3D" id="3.30.710.10">
    <property type="entry name" value="Potassium Channel Kv1.1, Chain A"/>
    <property type="match status" value="1"/>
</dbReference>
<dbReference type="Pfam" id="PF00651">
    <property type="entry name" value="BTB"/>
    <property type="match status" value="1"/>
</dbReference>